<organism evidence="2 3">
    <name type="scientific">Silicimonas algicola</name>
    <dbReference type="NCBI Taxonomy" id="1826607"/>
    <lineage>
        <taxon>Bacteria</taxon>
        <taxon>Pseudomonadati</taxon>
        <taxon>Pseudomonadota</taxon>
        <taxon>Alphaproteobacteria</taxon>
        <taxon>Rhodobacterales</taxon>
        <taxon>Paracoccaceae</taxon>
    </lineage>
</organism>
<dbReference type="SMART" id="SM00881">
    <property type="entry name" value="CoA_binding"/>
    <property type="match status" value="1"/>
</dbReference>
<dbReference type="InterPro" id="IPR003781">
    <property type="entry name" value="CoA-bd"/>
</dbReference>
<evidence type="ECO:0000313" key="2">
    <source>
        <dbReference type="EMBL" id="PWK58453.1"/>
    </source>
</evidence>
<name>A0A316GD20_9RHOB</name>
<dbReference type="PANTHER" id="PTHR33303">
    <property type="entry name" value="CYTOPLASMIC PROTEIN-RELATED"/>
    <property type="match status" value="1"/>
</dbReference>
<comment type="caution">
    <text evidence="2">The sequence shown here is derived from an EMBL/GenBank/DDBJ whole genome shotgun (WGS) entry which is preliminary data.</text>
</comment>
<protein>
    <recommendedName>
        <fullName evidence="1">CoA-binding domain-containing protein</fullName>
    </recommendedName>
</protein>
<dbReference type="RefSeq" id="WP_109757346.1">
    <property type="nucleotide sequence ID" value="NZ_CP034588.1"/>
</dbReference>
<dbReference type="InterPro" id="IPR036291">
    <property type="entry name" value="NAD(P)-bd_dom_sf"/>
</dbReference>
<gene>
    <name evidence="2" type="ORF">C8D95_101267</name>
</gene>
<reference evidence="2 3" key="1">
    <citation type="submission" date="2018-05" db="EMBL/GenBank/DDBJ databases">
        <title>Genomic Encyclopedia of Type Strains, Phase IV (KMG-IV): sequencing the most valuable type-strain genomes for metagenomic binning, comparative biology and taxonomic classification.</title>
        <authorList>
            <person name="Goeker M."/>
        </authorList>
    </citation>
    <scope>NUCLEOTIDE SEQUENCE [LARGE SCALE GENOMIC DNA]</scope>
    <source>
        <strain evidence="2 3">DSM 103371</strain>
    </source>
</reference>
<dbReference type="KEGG" id="salo:EF888_02785"/>
<dbReference type="Pfam" id="PF13380">
    <property type="entry name" value="CoA_binding_2"/>
    <property type="match status" value="1"/>
</dbReference>
<keyword evidence="3" id="KW-1185">Reference proteome</keyword>
<dbReference type="Proteomes" id="UP000245390">
    <property type="component" value="Unassembled WGS sequence"/>
</dbReference>
<evidence type="ECO:0000259" key="1">
    <source>
        <dbReference type="SMART" id="SM00881"/>
    </source>
</evidence>
<dbReference type="Gene3D" id="3.40.50.720">
    <property type="entry name" value="NAD(P)-binding Rossmann-like Domain"/>
    <property type="match status" value="1"/>
</dbReference>
<proteinExistence type="predicted"/>
<dbReference type="PANTHER" id="PTHR33303:SF2">
    <property type="entry name" value="COA-BINDING DOMAIN-CONTAINING PROTEIN"/>
    <property type="match status" value="1"/>
</dbReference>
<dbReference type="EMBL" id="QGGV01000001">
    <property type="protein sequence ID" value="PWK58453.1"/>
    <property type="molecule type" value="Genomic_DNA"/>
</dbReference>
<feature type="domain" description="CoA-binding" evidence="1">
    <location>
        <begin position="15"/>
        <end position="110"/>
    </location>
</feature>
<accession>A0A316GD20</accession>
<sequence>MDHAAPYPPYYIRDILDEVKTIAVVGASPKPGRPSYGVMRRLIAAGYNVIPVNPGQAGKEILDRKVVATLADIDGPVDMVDVFRERSALKGVADQAVAIGARVLWTQLDLVDPDAARLAEDAGLKVVMDRCPAIELRRLGR</sequence>
<evidence type="ECO:0000313" key="3">
    <source>
        <dbReference type="Proteomes" id="UP000245390"/>
    </source>
</evidence>
<dbReference type="AlphaFoldDB" id="A0A316GD20"/>
<dbReference type="SUPFAM" id="SSF51735">
    <property type="entry name" value="NAD(P)-binding Rossmann-fold domains"/>
    <property type="match status" value="1"/>
</dbReference>
<dbReference type="OrthoDB" id="9804695at2"/>